<feature type="binding site" evidence="8">
    <location>
        <position position="257"/>
    </location>
    <ligand>
        <name>Mn(2+)</name>
        <dbReference type="ChEBI" id="CHEBI:29035"/>
        <label>2</label>
    </ligand>
</feature>
<dbReference type="GO" id="GO:0030145">
    <property type="term" value="F:manganese ion binding"/>
    <property type="evidence" value="ECO:0007669"/>
    <property type="project" value="UniProtKB-UniRule"/>
</dbReference>
<comment type="catalytic activity">
    <reaction evidence="2 8">
        <text>Release of an N-terminal amino acid, preferentially leucine, but not glutamic or aspartic acids.</text>
        <dbReference type="EC" id="3.4.11.10"/>
    </reaction>
</comment>
<comment type="caution">
    <text evidence="10">The sequence shown here is derived from an EMBL/GenBank/DDBJ whole genome shotgun (WGS) entry which is preliminary data.</text>
</comment>
<dbReference type="GO" id="GO:0006508">
    <property type="term" value="P:proteolysis"/>
    <property type="evidence" value="ECO:0007669"/>
    <property type="project" value="UniProtKB-KW"/>
</dbReference>
<evidence type="ECO:0000256" key="8">
    <source>
        <dbReference type="HAMAP-Rule" id="MF_00181"/>
    </source>
</evidence>
<feature type="binding site" evidence="8">
    <location>
        <position position="341"/>
    </location>
    <ligand>
        <name>Mn(2+)</name>
        <dbReference type="ChEBI" id="CHEBI:29035"/>
        <label>2</label>
    </ligand>
</feature>
<sequence>MLELKVVNPKKDPLKTLIIPVCEDTDIHDNRSVGLLVKKAMALEEFNGKIEEEVVFHHPAEVSADRVIFMGAGPKATADTEVFRALTGRAVNRCITRGLDDVLLAVPSAAKCGLDAADLLEAMMEGAFLGNYRFDQYKSEKKQIPLKKIGFWAKAQDVRRFSRLPTRVTAACRGTLQAREWVSVPAVDKRPDAYAESIAALARAEGLDAVIWDEKILAENGFGALLAVGQGSHAAPRLVFLEYRTEGAEKTVCLVGKGVTFDSGGLNLKIGGAMEGMKMDMAGSAAVAATLISVARLKPKLNVVGVLPLVENMPSGKAIRPGDIIHTYSGKTVEVGNTDAEGRLILADAIAYAVEVYKPHILIDMATLTGACVVALGEKIAAVFTEEDALAEAIIASGRRTFERCWRMPMPEDYKELLKSDFADISNMSSSKWGGAITAALFLSAFVKDTQWVHIDIAGPAYAKKSGAYCTPGGTGFGVRLLLDLLEKL</sequence>
<evidence type="ECO:0000256" key="1">
    <source>
        <dbReference type="ARBA" id="ARBA00000135"/>
    </source>
</evidence>
<feature type="active site" evidence="8">
    <location>
        <position position="343"/>
    </location>
</feature>
<dbReference type="Proteomes" id="UP000014977">
    <property type="component" value="Unassembled WGS sequence"/>
</dbReference>
<keyword evidence="5 8" id="KW-0645">Protease</keyword>
<dbReference type="HAMAP" id="MF_00181">
    <property type="entry name" value="Cytosol_peptidase_M17"/>
    <property type="match status" value="1"/>
</dbReference>
<keyword evidence="8" id="KW-0963">Cytoplasm</keyword>
<dbReference type="InterPro" id="IPR008283">
    <property type="entry name" value="Peptidase_M17_N"/>
</dbReference>
<dbReference type="GO" id="GO:0005737">
    <property type="term" value="C:cytoplasm"/>
    <property type="evidence" value="ECO:0007669"/>
    <property type="project" value="UniProtKB-SubCell"/>
</dbReference>
<dbReference type="Gene3D" id="3.40.630.10">
    <property type="entry name" value="Zn peptidases"/>
    <property type="match status" value="1"/>
</dbReference>
<dbReference type="EMBL" id="ATHJ01000094">
    <property type="protein sequence ID" value="EPR38930.1"/>
    <property type="molecule type" value="Genomic_DNA"/>
</dbReference>
<evidence type="ECO:0000256" key="3">
    <source>
        <dbReference type="ARBA" id="ARBA00009528"/>
    </source>
</evidence>
<dbReference type="PANTHER" id="PTHR11963:SF23">
    <property type="entry name" value="CYTOSOL AMINOPEPTIDASE"/>
    <property type="match status" value="1"/>
</dbReference>
<dbReference type="eggNOG" id="COG0260">
    <property type="taxonomic scope" value="Bacteria"/>
</dbReference>
<evidence type="ECO:0000256" key="4">
    <source>
        <dbReference type="ARBA" id="ARBA00022438"/>
    </source>
</evidence>
<dbReference type="InterPro" id="IPR043472">
    <property type="entry name" value="Macro_dom-like"/>
</dbReference>
<organism evidence="10 11">
    <name type="scientific">Desulfococcus multivorans DSM 2059</name>
    <dbReference type="NCBI Taxonomy" id="1121405"/>
    <lineage>
        <taxon>Bacteria</taxon>
        <taxon>Pseudomonadati</taxon>
        <taxon>Thermodesulfobacteriota</taxon>
        <taxon>Desulfobacteria</taxon>
        <taxon>Desulfobacterales</taxon>
        <taxon>Desulfococcaceae</taxon>
        <taxon>Desulfococcus</taxon>
    </lineage>
</organism>
<dbReference type="InterPro" id="IPR000819">
    <property type="entry name" value="Peptidase_M17_C"/>
</dbReference>
<dbReference type="Pfam" id="PF02789">
    <property type="entry name" value="Peptidase_M17_N"/>
    <property type="match status" value="1"/>
</dbReference>
<dbReference type="AlphaFoldDB" id="S7TQJ4"/>
<dbReference type="EC" id="3.4.11.1" evidence="8"/>
<dbReference type="GO" id="GO:0070006">
    <property type="term" value="F:metalloaminopeptidase activity"/>
    <property type="evidence" value="ECO:0007669"/>
    <property type="project" value="InterPro"/>
</dbReference>
<dbReference type="Gene3D" id="3.40.220.10">
    <property type="entry name" value="Leucine Aminopeptidase, subunit E, domain 1"/>
    <property type="match status" value="1"/>
</dbReference>
<dbReference type="RefSeq" id="WP_020877002.1">
    <property type="nucleotide sequence ID" value="NZ_ATHJ01000094.1"/>
</dbReference>
<dbReference type="SUPFAM" id="SSF52949">
    <property type="entry name" value="Macro domain-like"/>
    <property type="match status" value="1"/>
</dbReference>
<evidence type="ECO:0000256" key="5">
    <source>
        <dbReference type="ARBA" id="ARBA00022670"/>
    </source>
</evidence>
<evidence type="ECO:0000256" key="2">
    <source>
        <dbReference type="ARBA" id="ARBA00000967"/>
    </source>
</evidence>
<dbReference type="InterPro" id="IPR011356">
    <property type="entry name" value="Leucine_aapep/pepB"/>
</dbReference>
<dbReference type="InterPro" id="IPR023042">
    <property type="entry name" value="Peptidase_M17_leu_NH2_pept"/>
</dbReference>
<dbReference type="EC" id="3.4.11.10" evidence="8"/>
<feature type="domain" description="Cytosol aminopeptidase" evidence="9">
    <location>
        <begin position="337"/>
        <end position="344"/>
    </location>
</feature>
<dbReference type="PATRIC" id="fig|1121405.3.peg.2730"/>
<reference evidence="10 11" key="1">
    <citation type="journal article" date="2013" name="Genome Announc.">
        <title>Draft genome sequences for three mercury-methylating, sulfate-reducing bacteria.</title>
        <authorList>
            <person name="Brown S.D."/>
            <person name="Hurt R.A.Jr."/>
            <person name="Gilmour C.C."/>
            <person name="Elias D.A."/>
        </authorList>
    </citation>
    <scope>NUCLEOTIDE SEQUENCE [LARGE SCALE GENOMIC DNA]</scope>
    <source>
        <strain evidence="10 11">DSM 2059</strain>
    </source>
</reference>
<dbReference type="NCBIfam" id="NF002073">
    <property type="entry name" value="PRK00913.1-2"/>
    <property type="match status" value="1"/>
</dbReference>
<comment type="catalytic activity">
    <reaction evidence="1 8">
        <text>Release of an N-terminal amino acid, Xaa-|-Yaa-, in which Xaa is preferably Leu, but may be other amino acids including Pro although not Arg or Lys, and Yaa may be Pro. Amino acid amides and methyl esters are also readily hydrolyzed, but rates on arylamides are exceedingly low.</text>
        <dbReference type="EC" id="3.4.11.1"/>
    </reaction>
</comment>
<feature type="binding site" evidence="8">
    <location>
        <position position="280"/>
    </location>
    <ligand>
        <name>Mn(2+)</name>
        <dbReference type="ChEBI" id="CHEBI:29035"/>
        <label>2</label>
    </ligand>
</feature>
<dbReference type="PANTHER" id="PTHR11963">
    <property type="entry name" value="LEUCINE AMINOPEPTIDASE-RELATED"/>
    <property type="match status" value="1"/>
</dbReference>
<feature type="binding site" evidence="8">
    <location>
        <position position="262"/>
    </location>
    <ligand>
        <name>Mn(2+)</name>
        <dbReference type="ChEBI" id="CHEBI:29035"/>
        <label>2</label>
    </ligand>
</feature>
<comment type="similarity">
    <text evidence="3 8">Belongs to the peptidase M17 family.</text>
</comment>
<comment type="function">
    <text evidence="8">Presumably involved in the processing and regular turnover of intracellular proteins. Catalyzes the removal of unsubstituted N-terminal amino acids from various peptides.</text>
</comment>
<feature type="binding site" evidence="8">
    <location>
        <position position="262"/>
    </location>
    <ligand>
        <name>Mn(2+)</name>
        <dbReference type="ChEBI" id="CHEBI:29035"/>
        <label>1</label>
    </ligand>
</feature>
<comment type="cofactor">
    <cofactor evidence="8">
        <name>Mn(2+)</name>
        <dbReference type="ChEBI" id="CHEBI:29035"/>
    </cofactor>
    <text evidence="8">Binds 2 manganese ions per subunit.</text>
</comment>
<dbReference type="PROSITE" id="PS00631">
    <property type="entry name" value="CYTOSOL_AP"/>
    <property type="match status" value="1"/>
</dbReference>
<evidence type="ECO:0000259" key="9">
    <source>
        <dbReference type="PROSITE" id="PS00631"/>
    </source>
</evidence>
<dbReference type="STRING" id="897.B2D07_05210"/>
<feature type="binding site" evidence="8">
    <location>
        <position position="339"/>
    </location>
    <ligand>
        <name>Mn(2+)</name>
        <dbReference type="ChEBI" id="CHEBI:29035"/>
        <label>1</label>
    </ligand>
</feature>
<evidence type="ECO:0000256" key="7">
    <source>
        <dbReference type="ARBA" id="ARBA00023211"/>
    </source>
</evidence>
<proteinExistence type="inferred from homology"/>
<dbReference type="Pfam" id="PF00883">
    <property type="entry name" value="Peptidase_M17"/>
    <property type="match status" value="1"/>
</dbReference>
<name>S7TQJ4_DESML</name>
<evidence type="ECO:0000256" key="6">
    <source>
        <dbReference type="ARBA" id="ARBA00022801"/>
    </source>
</evidence>
<keyword evidence="11" id="KW-1185">Reference proteome</keyword>
<keyword evidence="7 8" id="KW-0464">Manganese</keyword>
<accession>S7TQJ4</accession>
<dbReference type="OrthoDB" id="9809354at2"/>
<evidence type="ECO:0000313" key="10">
    <source>
        <dbReference type="EMBL" id="EPR38930.1"/>
    </source>
</evidence>
<keyword evidence="6 8" id="KW-0378">Hydrolase</keyword>
<feature type="binding site" evidence="8">
    <location>
        <position position="341"/>
    </location>
    <ligand>
        <name>Mn(2+)</name>
        <dbReference type="ChEBI" id="CHEBI:29035"/>
        <label>1</label>
    </ligand>
</feature>
<evidence type="ECO:0000313" key="11">
    <source>
        <dbReference type="Proteomes" id="UP000014977"/>
    </source>
</evidence>
<dbReference type="PRINTS" id="PR00481">
    <property type="entry name" value="LAMNOPPTDASE"/>
</dbReference>
<feature type="active site" evidence="8">
    <location>
        <position position="269"/>
    </location>
</feature>
<gene>
    <name evidence="8" type="primary">pepA</name>
    <name evidence="10" type="ORF">dsmv_0340</name>
</gene>
<dbReference type="SUPFAM" id="SSF53187">
    <property type="entry name" value="Zn-dependent exopeptidases"/>
    <property type="match status" value="1"/>
</dbReference>
<comment type="subcellular location">
    <subcellularLocation>
        <location evidence="8">Cytoplasm</location>
    </subcellularLocation>
</comment>
<protein>
    <recommendedName>
        <fullName evidence="8">Probable cytosol aminopeptidase</fullName>
        <ecNumber evidence="8">3.4.11.1</ecNumber>
    </recommendedName>
    <alternativeName>
        <fullName evidence="8">Leucine aminopeptidase</fullName>
        <shortName evidence="8">LAP</shortName>
        <ecNumber evidence="8">3.4.11.10</ecNumber>
    </alternativeName>
    <alternativeName>
        <fullName evidence="8">Leucyl aminopeptidase</fullName>
    </alternativeName>
</protein>
<keyword evidence="8" id="KW-0479">Metal-binding</keyword>
<keyword evidence="4 8" id="KW-0031">Aminopeptidase</keyword>
<dbReference type="CDD" id="cd00433">
    <property type="entry name" value="Peptidase_M17"/>
    <property type="match status" value="1"/>
</dbReference>